<evidence type="ECO:0000256" key="2">
    <source>
        <dbReference type="SAM" id="Phobius"/>
    </source>
</evidence>
<feature type="region of interest" description="Disordered" evidence="1">
    <location>
        <begin position="450"/>
        <end position="469"/>
    </location>
</feature>
<reference evidence="3" key="1">
    <citation type="submission" date="2023-07" db="EMBL/GenBank/DDBJ databases">
        <title>draft genome sequence of fig (Ficus carica).</title>
        <authorList>
            <person name="Takahashi T."/>
            <person name="Nishimura K."/>
        </authorList>
    </citation>
    <scope>NUCLEOTIDE SEQUENCE</scope>
</reference>
<evidence type="ECO:0000256" key="1">
    <source>
        <dbReference type="SAM" id="MobiDB-lite"/>
    </source>
</evidence>
<comment type="caution">
    <text evidence="3">The sequence shown here is derived from an EMBL/GenBank/DDBJ whole genome shotgun (WGS) entry which is preliminary data.</text>
</comment>
<protein>
    <recommendedName>
        <fullName evidence="5">Aminopeptidase</fullName>
    </recommendedName>
</protein>
<accession>A0AA88IY55</accession>
<dbReference type="AlphaFoldDB" id="A0AA88IY55"/>
<keyword evidence="4" id="KW-1185">Reference proteome</keyword>
<dbReference type="InterPro" id="IPR022227">
    <property type="entry name" value="DUF3754"/>
</dbReference>
<dbReference type="PANTHER" id="PTHR33645">
    <property type="entry name" value="AMINOPEPTIDASE (DUF3754)"/>
    <property type="match status" value="1"/>
</dbReference>
<dbReference type="Proteomes" id="UP001187192">
    <property type="component" value="Unassembled WGS sequence"/>
</dbReference>
<gene>
    <name evidence="3" type="ORF">TIFTF001_026484</name>
</gene>
<keyword evidence="2" id="KW-0812">Transmembrane</keyword>
<keyword evidence="2" id="KW-0472">Membrane</keyword>
<dbReference type="PANTHER" id="PTHR33645:SF5">
    <property type="entry name" value="AMINOPEPTIDASE"/>
    <property type="match status" value="1"/>
</dbReference>
<organism evidence="3 4">
    <name type="scientific">Ficus carica</name>
    <name type="common">Common fig</name>
    <dbReference type="NCBI Taxonomy" id="3494"/>
    <lineage>
        <taxon>Eukaryota</taxon>
        <taxon>Viridiplantae</taxon>
        <taxon>Streptophyta</taxon>
        <taxon>Embryophyta</taxon>
        <taxon>Tracheophyta</taxon>
        <taxon>Spermatophyta</taxon>
        <taxon>Magnoliopsida</taxon>
        <taxon>eudicotyledons</taxon>
        <taxon>Gunneridae</taxon>
        <taxon>Pentapetalae</taxon>
        <taxon>rosids</taxon>
        <taxon>fabids</taxon>
        <taxon>Rosales</taxon>
        <taxon>Moraceae</taxon>
        <taxon>Ficeae</taxon>
        <taxon>Ficus</taxon>
    </lineage>
</organism>
<sequence length="505" mass="58184">MGKKKKKDMMRLERESVIPILKSRLINTLSYNLESKSESESESKSESQVVLIISIYFFLLLLLIMKIMDKSNFKLTTDDEIEVALSAQYRLNLPIIVDESKLDKRLLTRYFTKHPKDDLPHFADKYIIFRRGIGIDHTTAYFIQAKVNTIILRIWRFFLKVTGLKRIVFGTSSKNSTKYASKNVDISIEDEQDDLYVERIRIEKMKLMSIIKLLSRITIQEPTFDRIIVVYRRAKTKKENERGIYVKHFKNIPMADLEIVLPEKKNPSLTPMDWVKFLVSAAIGLATVVSSISIPKADIRVIFAVLSAVIGYCIKTYFSFQKNLVAYQSLITQSVYNKQLDSGRGTLLHLCDEVIQQEVKEVIISFSILREYGKSTKQDLDKQCEQLIKDEFGERCDFDVDDAVQKLEKLGIVSRDDSGRYSCVELKQANEIIGITTEEVVLKATEGEGFTENNLPCPPTEGRSLEGEEESAQDYIDIIRKKIVELERTNLFNDDSHKEELEYSL</sequence>
<keyword evidence="2" id="KW-1133">Transmembrane helix</keyword>
<feature type="transmembrane region" description="Helical" evidence="2">
    <location>
        <begin position="49"/>
        <end position="68"/>
    </location>
</feature>
<dbReference type="Pfam" id="PF12576">
    <property type="entry name" value="DUF3754"/>
    <property type="match status" value="1"/>
</dbReference>
<proteinExistence type="predicted"/>
<evidence type="ECO:0008006" key="5">
    <source>
        <dbReference type="Google" id="ProtNLM"/>
    </source>
</evidence>
<name>A0AA88IY55_FICCA</name>
<dbReference type="EMBL" id="BTGU01000070">
    <property type="protein sequence ID" value="GMN57380.1"/>
    <property type="molecule type" value="Genomic_DNA"/>
</dbReference>
<evidence type="ECO:0000313" key="4">
    <source>
        <dbReference type="Proteomes" id="UP001187192"/>
    </source>
</evidence>
<evidence type="ECO:0000313" key="3">
    <source>
        <dbReference type="EMBL" id="GMN57380.1"/>
    </source>
</evidence>